<dbReference type="InterPro" id="IPR006139">
    <property type="entry name" value="D-isomer_2_OHA_DH_cat_dom"/>
</dbReference>
<reference evidence="6" key="1">
    <citation type="journal article" date="2015" name="Proc. Natl. Acad. Sci. U.S.A.">
        <title>Networks of energetic and metabolic interactions define dynamics in microbial communities.</title>
        <authorList>
            <person name="Embree M."/>
            <person name="Liu J.K."/>
            <person name="Al-Bassam M.M."/>
            <person name="Zengler K."/>
        </authorList>
    </citation>
    <scope>NUCLEOTIDE SEQUENCE</scope>
</reference>
<comment type="caution">
    <text evidence="6">The sequence shown here is derived from an EMBL/GenBank/DDBJ whole genome shotgun (WGS) entry which is preliminary data.</text>
</comment>
<dbReference type="EC" id="1.1.1.95" evidence="6"/>
<keyword evidence="3" id="KW-0520">NAD</keyword>
<evidence type="ECO:0000256" key="2">
    <source>
        <dbReference type="ARBA" id="ARBA00023002"/>
    </source>
</evidence>
<evidence type="ECO:0000256" key="3">
    <source>
        <dbReference type="ARBA" id="ARBA00023027"/>
    </source>
</evidence>
<dbReference type="GO" id="GO:0051287">
    <property type="term" value="F:NAD binding"/>
    <property type="evidence" value="ECO:0007669"/>
    <property type="project" value="InterPro"/>
</dbReference>
<comment type="similarity">
    <text evidence="1">Belongs to the D-isomer specific 2-hydroxyacid dehydrogenase family.</text>
</comment>
<dbReference type="EMBL" id="LNQE01000347">
    <property type="protein sequence ID" value="KUG27242.1"/>
    <property type="molecule type" value="Genomic_DNA"/>
</dbReference>
<dbReference type="InterPro" id="IPR050857">
    <property type="entry name" value="D-2-hydroxyacid_DH"/>
</dbReference>
<evidence type="ECO:0000256" key="1">
    <source>
        <dbReference type="ARBA" id="ARBA00005854"/>
    </source>
</evidence>
<name>A0A0W8G281_9ZZZZ</name>
<dbReference type="SUPFAM" id="SSF52283">
    <property type="entry name" value="Formate/glycerate dehydrogenase catalytic domain-like"/>
    <property type="match status" value="1"/>
</dbReference>
<dbReference type="InterPro" id="IPR029753">
    <property type="entry name" value="D-isomer_DH_CS"/>
</dbReference>
<dbReference type="Pfam" id="PF00389">
    <property type="entry name" value="2-Hacid_dh"/>
    <property type="match status" value="1"/>
</dbReference>
<dbReference type="Gene3D" id="3.40.50.720">
    <property type="entry name" value="NAD(P)-binding Rossmann-like Domain"/>
    <property type="match status" value="2"/>
</dbReference>
<dbReference type="Pfam" id="PF02826">
    <property type="entry name" value="2-Hacid_dh_C"/>
    <property type="match status" value="1"/>
</dbReference>
<dbReference type="PROSITE" id="PS00671">
    <property type="entry name" value="D_2_HYDROXYACID_DH_3"/>
    <property type="match status" value="1"/>
</dbReference>
<evidence type="ECO:0000259" key="5">
    <source>
        <dbReference type="Pfam" id="PF02826"/>
    </source>
</evidence>
<dbReference type="InterPro" id="IPR036291">
    <property type="entry name" value="NAD(P)-bd_dom_sf"/>
</dbReference>
<dbReference type="CDD" id="cd12172">
    <property type="entry name" value="PGDH_like_2"/>
    <property type="match status" value="1"/>
</dbReference>
<dbReference type="PANTHER" id="PTHR42789:SF1">
    <property type="entry name" value="D-ISOMER SPECIFIC 2-HYDROXYACID DEHYDROGENASE FAMILY PROTEIN (AFU_ORTHOLOGUE AFUA_6G10090)"/>
    <property type="match status" value="1"/>
</dbReference>
<evidence type="ECO:0000259" key="4">
    <source>
        <dbReference type="Pfam" id="PF00389"/>
    </source>
</evidence>
<dbReference type="SUPFAM" id="SSF51735">
    <property type="entry name" value="NAD(P)-binding Rossmann-fold domains"/>
    <property type="match status" value="1"/>
</dbReference>
<dbReference type="GO" id="GO:0004617">
    <property type="term" value="F:phosphoglycerate dehydrogenase activity"/>
    <property type="evidence" value="ECO:0007669"/>
    <property type="project" value="UniProtKB-EC"/>
</dbReference>
<accession>A0A0W8G281</accession>
<evidence type="ECO:0000313" key="6">
    <source>
        <dbReference type="EMBL" id="KUG27242.1"/>
    </source>
</evidence>
<proteinExistence type="inferred from homology"/>
<dbReference type="InterPro" id="IPR006140">
    <property type="entry name" value="D-isomer_DH_NAD-bd"/>
</dbReference>
<feature type="domain" description="D-isomer specific 2-hydroxyacid dehydrogenase catalytic" evidence="4">
    <location>
        <begin position="16"/>
        <end position="311"/>
    </location>
</feature>
<organism evidence="6">
    <name type="scientific">hydrocarbon metagenome</name>
    <dbReference type="NCBI Taxonomy" id="938273"/>
    <lineage>
        <taxon>unclassified sequences</taxon>
        <taxon>metagenomes</taxon>
        <taxon>ecological metagenomes</taxon>
    </lineage>
</organism>
<dbReference type="PANTHER" id="PTHR42789">
    <property type="entry name" value="D-ISOMER SPECIFIC 2-HYDROXYACID DEHYDROGENASE FAMILY PROTEIN (AFU_ORTHOLOGUE AFUA_6G10090)"/>
    <property type="match status" value="1"/>
</dbReference>
<protein>
    <submittedName>
        <fullName evidence="6">D-3-phosphoglycerate dehydrogenase</fullName>
        <ecNumber evidence="6">1.1.1.95</ecNumber>
    </submittedName>
</protein>
<keyword evidence="2 6" id="KW-0560">Oxidoreductase</keyword>
<dbReference type="AlphaFoldDB" id="A0A0W8G281"/>
<gene>
    <name evidence="6" type="ORF">ASZ90_002912</name>
</gene>
<sequence>MKWKVLVTAPYLQPVIERFRPELEARGVDLVVPAVQERLEEADLLPLVADIDGVMCGDDRFTRRVIEAAPRLKVLSKWGTGVDSLDAAACADRGVAIRRTPDAFSVPVAETVLGFLLAFTRRIVDSNDLMHAGIWKKLPGRVLSECVLGVIGVGDTGKATVRTLRALGMTVLGHDIREIPAGFVSGTGLVVTGKDELLAKSDFVSLHTDLNPTSFHLMSDAQFALMKPGAVLINASRGPVVDEAALVRALESGKLAGAALDVFEEEPLPGDSPLLAMKNVLMAPHNANSSALYWEKIHRSTIDNLLAVLEGRG</sequence>
<feature type="domain" description="D-isomer specific 2-hydroxyacid dehydrogenase NAD-binding" evidence="5">
    <location>
        <begin position="114"/>
        <end position="287"/>
    </location>
</feature>